<dbReference type="PANTHER" id="PTHR43477">
    <property type="entry name" value="DIHYDROANTICAPSIN 7-DEHYDROGENASE"/>
    <property type="match status" value="1"/>
</dbReference>
<keyword evidence="3" id="KW-0560">Oxidoreductase</keyword>
<proteinExistence type="inferred from homology"/>
<gene>
    <name evidence="4" type="ORF">DRW42_18775</name>
</gene>
<dbReference type="Pfam" id="PF23441">
    <property type="entry name" value="SDR"/>
    <property type="match status" value="1"/>
</dbReference>
<accession>A0A366KRH7</accession>
<dbReference type="SUPFAM" id="SSF51735">
    <property type="entry name" value="NAD(P)-binding Rossmann-fold domains"/>
    <property type="match status" value="1"/>
</dbReference>
<dbReference type="InterPro" id="IPR057571">
    <property type="entry name" value="SDR_PhqE-like"/>
</dbReference>
<dbReference type="PANTHER" id="PTHR43477:SF1">
    <property type="entry name" value="DIHYDROANTICAPSIN 7-DEHYDROGENASE"/>
    <property type="match status" value="1"/>
</dbReference>
<name>A0A366KRH7_9SPHI</name>
<dbReference type="Proteomes" id="UP000252081">
    <property type="component" value="Unassembled WGS sequence"/>
</dbReference>
<reference evidence="4 5" key="1">
    <citation type="submission" date="2018-07" db="EMBL/GenBank/DDBJ databases">
        <title>A draft genome of a endophytic bacteria, a new species of Pedobacter.</title>
        <authorList>
            <person name="Zhang Z.D."/>
            <person name="Chen Z.J."/>
        </authorList>
    </citation>
    <scope>NUCLEOTIDE SEQUENCE [LARGE SCALE GENOMIC DNA]</scope>
    <source>
        <strain evidence="4 5">RS10</strain>
    </source>
</reference>
<evidence type="ECO:0000256" key="1">
    <source>
        <dbReference type="ARBA" id="ARBA00006484"/>
    </source>
</evidence>
<evidence type="ECO:0000256" key="2">
    <source>
        <dbReference type="ARBA" id="ARBA00022857"/>
    </source>
</evidence>
<protein>
    <submittedName>
        <fullName evidence="4">Short-chain dehydrogenase</fullName>
    </submittedName>
</protein>
<comment type="similarity">
    <text evidence="1">Belongs to the short-chain dehydrogenases/reductases (SDR) family.</text>
</comment>
<dbReference type="GO" id="GO:0016491">
    <property type="term" value="F:oxidoreductase activity"/>
    <property type="evidence" value="ECO:0007669"/>
    <property type="project" value="UniProtKB-KW"/>
</dbReference>
<dbReference type="InterPro" id="IPR036291">
    <property type="entry name" value="NAD(P)-bd_dom_sf"/>
</dbReference>
<dbReference type="OrthoDB" id="9806974at2"/>
<dbReference type="AlphaFoldDB" id="A0A366KRH7"/>
<dbReference type="InterPro" id="IPR051122">
    <property type="entry name" value="SDR_DHRS6-like"/>
</dbReference>
<organism evidence="4 5">
    <name type="scientific">Pedobacter miscanthi</name>
    <dbReference type="NCBI Taxonomy" id="2259170"/>
    <lineage>
        <taxon>Bacteria</taxon>
        <taxon>Pseudomonadati</taxon>
        <taxon>Bacteroidota</taxon>
        <taxon>Sphingobacteriia</taxon>
        <taxon>Sphingobacteriales</taxon>
        <taxon>Sphingobacteriaceae</taxon>
        <taxon>Pedobacter</taxon>
    </lineage>
</organism>
<evidence type="ECO:0000256" key="3">
    <source>
        <dbReference type="ARBA" id="ARBA00023002"/>
    </source>
</evidence>
<dbReference type="RefSeq" id="WP_113950372.1">
    <property type="nucleotide sequence ID" value="NZ_QNQU01000017.1"/>
</dbReference>
<evidence type="ECO:0000313" key="4">
    <source>
        <dbReference type="EMBL" id="RBQ04246.1"/>
    </source>
</evidence>
<dbReference type="Gene3D" id="3.40.50.720">
    <property type="entry name" value="NAD(P)-binding Rossmann-like Domain"/>
    <property type="match status" value="1"/>
</dbReference>
<comment type="caution">
    <text evidence="4">The sequence shown here is derived from an EMBL/GenBank/DDBJ whole genome shotgun (WGS) entry which is preliminary data.</text>
</comment>
<dbReference type="EMBL" id="QNQU01000017">
    <property type="protein sequence ID" value="RBQ04246.1"/>
    <property type="molecule type" value="Genomic_DNA"/>
</dbReference>
<keyword evidence="5" id="KW-1185">Reference proteome</keyword>
<dbReference type="InterPro" id="IPR002347">
    <property type="entry name" value="SDR_fam"/>
</dbReference>
<evidence type="ECO:0000313" key="5">
    <source>
        <dbReference type="Proteomes" id="UP000252081"/>
    </source>
</evidence>
<dbReference type="PRINTS" id="PR00081">
    <property type="entry name" value="GDHRDH"/>
</dbReference>
<sequence>MKIKANEFTLEGKTVIILGGSSGLGFATAEAAAYNRAKVIIVSGNQNRINEALKLLPENCSGVSVDLSKEENIKNFFDAVENFDHLVYTAGENLTLHTIDETNIDEARTFFNLRYWGAFAAVKYASKKIKAGGSVNLTGGTASPRPGAGWGIAASICAAMEGFTRAMAVELAPVRVNLVAPGVVKTNLWNSMSEEDRNNLYTGVGESLPVKRVGDAGDIAQTFLYTMKQQYGTGQVIYVDGGSLLV</sequence>
<keyword evidence="2" id="KW-0521">NADP</keyword>